<accession>A0ABT9FT82</accession>
<protein>
    <recommendedName>
        <fullName evidence="3">N-acetyltransferase domain-containing protein</fullName>
    </recommendedName>
</protein>
<dbReference type="RefSeq" id="WP_305755467.1">
    <property type="nucleotide sequence ID" value="NZ_JAPCKK010000016.1"/>
</dbReference>
<reference evidence="1 2" key="1">
    <citation type="submission" date="2022-10" db="EMBL/GenBank/DDBJ databases">
        <title>Paenibacillus description and whole genome data of maize root bacterial community.</title>
        <authorList>
            <person name="Marton D."/>
            <person name="Farkas M."/>
            <person name="Cserhati M."/>
        </authorList>
    </citation>
    <scope>NUCLEOTIDE SEQUENCE [LARGE SCALE GENOMIC DNA]</scope>
    <source>
        <strain evidence="1 2">P96</strain>
    </source>
</reference>
<gene>
    <name evidence="1" type="ORF">OIN60_14080</name>
</gene>
<organism evidence="1 2">
    <name type="scientific">Paenibacillus zeirhizosphaerae</name>
    <dbReference type="NCBI Taxonomy" id="2987519"/>
    <lineage>
        <taxon>Bacteria</taxon>
        <taxon>Bacillati</taxon>
        <taxon>Bacillota</taxon>
        <taxon>Bacilli</taxon>
        <taxon>Bacillales</taxon>
        <taxon>Paenibacillaceae</taxon>
        <taxon>Paenibacillus</taxon>
    </lineage>
</organism>
<dbReference type="EMBL" id="JAPCKK010000016">
    <property type="protein sequence ID" value="MDP4097900.1"/>
    <property type="molecule type" value="Genomic_DNA"/>
</dbReference>
<evidence type="ECO:0000313" key="2">
    <source>
        <dbReference type="Proteomes" id="UP001241848"/>
    </source>
</evidence>
<sequence length="137" mass="15362">MIHVVSILSYPPDKWPLFRRKLLYMAYSCSDTLSHRNQIKEILLLTTEQLRQPGSALVCGYVRTELGPELAGFSLMLGYGTRASIVAVRPVYREHRLGARLFRAVLKQSSGKLEEPVSHNHTKYSVKAGEALCSSLS</sequence>
<proteinExistence type="predicted"/>
<evidence type="ECO:0000313" key="1">
    <source>
        <dbReference type="EMBL" id="MDP4097900.1"/>
    </source>
</evidence>
<dbReference type="Proteomes" id="UP001241848">
    <property type="component" value="Unassembled WGS sequence"/>
</dbReference>
<keyword evidence="2" id="KW-1185">Reference proteome</keyword>
<name>A0ABT9FT82_9BACL</name>
<evidence type="ECO:0008006" key="3">
    <source>
        <dbReference type="Google" id="ProtNLM"/>
    </source>
</evidence>
<comment type="caution">
    <text evidence="1">The sequence shown here is derived from an EMBL/GenBank/DDBJ whole genome shotgun (WGS) entry which is preliminary data.</text>
</comment>